<sequence length="92" mass="10685">MYEMLIGVIDPWYGAGIFIWHGSIFTVFLLAFKWTYQKKKIHGYIMLLLLALWCLTALINAYLFSLFLSFSFLLTYIVLGVILLRGIKEEAV</sequence>
<dbReference type="EMBL" id="SRJC01000001">
    <property type="protein sequence ID" value="TGB03783.1"/>
    <property type="molecule type" value="Genomic_DNA"/>
</dbReference>
<feature type="transmembrane region" description="Helical" evidence="1">
    <location>
        <begin position="70"/>
        <end position="87"/>
    </location>
</feature>
<keyword evidence="3" id="KW-1185">Reference proteome</keyword>
<feature type="transmembrane region" description="Helical" evidence="1">
    <location>
        <begin position="12"/>
        <end position="32"/>
    </location>
</feature>
<protein>
    <submittedName>
        <fullName evidence="2">Uncharacterized protein</fullName>
    </submittedName>
</protein>
<keyword evidence="1" id="KW-1133">Transmembrane helix</keyword>
<dbReference type="Proteomes" id="UP000297982">
    <property type="component" value="Unassembled WGS sequence"/>
</dbReference>
<reference evidence="2 3" key="1">
    <citation type="journal article" date="2003" name="Int. J. Syst. Evol. Microbiol.">
        <title>Halobacillus salinus sp. nov., isolated from a salt lake on the coast of the East Sea in Korea.</title>
        <authorList>
            <person name="Yoon J.H."/>
            <person name="Kang K.H."/>
            <person name="Park Y.H."/>
        </authorList>
    </citation>
    <scope>NUCLEOTIDE SEQUENCE [LARGE SCALE GENOMIC DNA]</scope>
    <source>
        <strain evidence="2 3">HSL-3</strain>
    </source>
</reference>
<dbReference type="RefSeq" id="WP_135326493.1">
    <property type="nucleotide sequence ID" value="NZ_SRJC01000001.1"/>
</dbReference>
<keyword evidence="1" id="KW-0472">Membrane</keyword>
<dbReference type="AlphaFoldDB" id="A0A4Z0H010"/>
<name>A0A4Z0H010_9BACI</name>
<accession>A0A4Z0H010</accession>
<comment type="caution">
    <text evidence="2">The sequence shown here is derived from an EMBL/GenBank/DDBJ whole genome shotgun (WGS) entry which is preliminary data.</text>
</comment>
<proteinExistence type="predicted"/>
<evidence type="ECO:0000256" key="1">
    <source>
        <dbReference type="SAM" id="Phobius"/>
    </source>
</evidence>
<evidence type="ECO:0000313" key="3">
    <source>
        <dbReference type="Proteomes" id="UP000297982"/>
    </source>
</evidence>
<organism evidence="2 3">
    <name type="scientific">Halobacillus salinus</name>
    <dbReference type="NCBI Taxonomy" id="192814"/>
    <lineage>
        <taxon>Bacteria</taxon>
        <taxon>Bacillati</taxon>
        <taxon>Bacillota</taxon>
        <taxon>Bacilli</taxon>
        <taxon>Bacillales</taxon>
        <taxon>Bacillaceae</taxon>
        <taxon>Halobacillus</taxon>
    </lineage>
</organism>
<gene>
    <name evidence="2" type="ORF">E4663_01895</name>
</gene>
<feature type="transmembrane region" description="Helical" evidence="1">
    <location>
        <begin position="44"/>
        <end position="64"/>
    </location>
</feature>
<evidence type="ECO:0000313" key="2">
    <source>
        <dbReference type="EMBL" id="TGB03783.1"/>
    </source>
</evidence>
<keyword evidence="1" id="KW-0812">Transmembrane</keyword>